<dbReference type="GO" id="GO:0005524">
    <property type="term" value="F:ATP binding"/>
    <property type="evidence" value="ECO:0007669"/>
    <property type="project" value="UniProtKB-KW"/>
</dbReference>
<evidence type="ECO:0000256" key="2">
    <source>
        <dbReference type="ARBA" id="ARBA00022448"/>
    </source>
</evidence>
<accession>A0ABN4TI03</accession>
<evidence type="ECO:0000256" key="7">
    <source>
        <dbReference type="ARBA" id="ARBA00022970"/>
    </source>
</evidence>
<keyword evidence="4" id="KW-0997">Cell inner membrane</keyword>
<keyword evidence="5" id="KW-0547">Nucleotide-binding</keyword>
<keyword evidence="4" id="KW-0472">Membrane</keyword>
<keyword evidence="6 9" id="KW-0067">ATP-binding</keyword>
<dbReference type="PANTHER" id="PTHR43820:SF2">
    <property type="entry name" value="ABC TRANSPORTER ATP-BINDING PROTEIN"/>
    <property type="match status" value="1"/>
</dbReference>
<name>A0ABN4TI03_9BURK</name>
<evidence type="ECO:0000256" key="4">
    <source>
        <dbReference type="ARBA" id="ARBA00022519"/>
    </source>
</evidence>
<dbReference type="PROSITE" id="PS50893">
    <property type="entry name" value="ABC_TRANSPORTER_2"/>
    <property type="match status" value="1"/>
</dbReference>
<dbReference type="Pfam" id="PF00005">
    <property type="entry name" value="ABC_tran"/>
    <property type="match status" value="1"/>
</dbReference>
<gene>
    <name evidence="9" type="ORF">BKK80_14245</name>
</gene>
<dbReference type="InterPro" id="IPR017871">
    <property type="entry name" value="ABC_transporter-like_CS"/>
</dbReference>
<evidence type="ECO:0000256" key="3">
    <source>
        <dbReference type="ARBA" id="ARBA00022475"/>
    </source>
</evidence>
<proteinExistence type="inferred from homology"/>
<protein>
    <submittedName>
        <fullName evidence="9">ABC transporter ATP-binding protein</fullName>
    </submittedName>
</protein>
<keyword evidence="7" id="KW-0029">Amino-acid transport</keyword>
<reference evidence="9 10" key="1">
    <citation type="submission" date="2016-10" db="EMBL/GenBank/DDBJ databases">
        <title>Complete genome sequences of three Cupriavidus strains isolated from various Malaysian environments.</title>
        <authorList>
            <person name="Abdullah A.A.-A."/>
            <person name="Shafie N.A.H."/>
            <person name="Lau N.S."/>
        </authorList>
    </citation>
    <scope>NUCLEOTIDE SEQUENCE [LARGE SCALE GENOMIC DNA]</scope>
    <source>
        <strain evidence="9 10">USMAA1020</strain>
    </source>
</reference>
<dbReference type="InterPro" id="IPR052156">
    <property type="entry name" value="BCAA_Transport_ATP-bd_LivF"/>
</dbReference>
<evidence type="ECO:0000256" key="5">
    <source>
        <dbReference type="ARBA" id="ARBA00022741"/>
    </source>
</evidence>
<dbReference type="CDD" id="cd03224">
    <property type="entry name" value="ABC_TM1139_LivF_branched"/>
    <property type="match status" value="1"/>
</dbReference>
<dbReference type="InterPro" id="IPR003439">
    <property type="entry name" value="ABC_transporter-like_ATP-bd"/>
</dbReference>
<dbReference type="Gene3D" id="3.40.50.300">
    <property type="entry name" value="P-loop containing nucleotide triphosphate hydrolases"/>
    <property type="match status" value="1"/>
</dbReference>
<keyword evidence="3" id="KW-1003">Cell membrane</keyword>
<organism evidence="9 10">
    <name type="scientific">Cupriavidus malaysiensis</name>
    <dbReference type="NCBI Taxonomy" id="367825"/>
    <lineage>
        <taxon>Bacteria</taxon>
        <taxon>Pseudomonadati</taxon>
        <taxon>Pseudomonadota</taxon>
        <taxon>Betaproteobacteria</taxon>
        <taxon>Burkholderiales</taxon>
        <taxon>Burkholderiaceae</taxon>
        <taxon>Cupriavidus</taxon>
    </lineage>
</organism>
<comment type="similarity">
    <text evidence="1">Belongs to the ABC transporter superfamily.</text>
</comment>
<evidence type="ECO:0000256" key="6">
    <source>
        <dbReference type="ARBA" id="ARBA00022840"/>
    </source>
</evidence>
<keyword evidence="2" id="KW-0813">Transport</keyword>
<dbReference type="InterPro" id="IPR027417">
    <property type="entry name" value="P-loop_NTPase"/>
</dbReference>
<dbReference type="InterPro" id="IPR003593">
    <property type="entry name" value="AAA+_ATPase"/>
</dbReference>
<keyword evidence="10" id="KW-1185">Reference proteome</keyword>
<dbReference type="EMBL" id="CP017754">
    <property type="protein sequence ID" value="AOZ06852.1"/>
    <property type="molecule type" value="Genomic_DNA"/>
</dbReference>
<evidence type="ECO:0000313" key="10">
    <source>
        <dbReference type="Proteomes" id="UP000177515"/>
    </source>
</evidence>
<dbReference type="PANTHER" id="PTHR43820">
    <property type="entry name" value="HIGH-AFFINITY BRANCHED-CHAIN AMINO ACID TRANSPORT ATP-BINDING PROTEIN LIVF"/>
    <property type="match status" value="1"/>
</dbReference>
<feature type="domain" description="ABC transporter" evidence="8">
    <location>
        <begin position="7"/>
        <end position="236"/>
    </location>
</feature>
<dbReference type="Proteomes" id="UP000177515">
    <property type="component" value="Chromosome 1"/>
</dbReference>
<evidence type="ECO:0000313" key="9">
    <source>
        <dbReference type="EMBL" id="AOZ06852.1"/>
    </source>
</evidence>
<dbReference type="PROSITE" id="PS00211">
    <property type="entry name" value="ABC_TRANSPORTER_1"/>
    <property type="match status" value="1"/>
</dbReference>
<dbReference type="SUPFAM" id="SSF52540">
    <property type="entry name" value="P-loop containing nucleoside triphosphate hydrolases"/>
    <property type="match status" value="1"/>
</dbReference>
<evidence type="ECO:0000259" key="8">
    <source>
        <dbReference type="PROSITE" id="PS50893"/>
    </source>
</evidence>
<evidence type="ECO:0000256" key="1">
    <source>
        <dbReference type="ARBA" id="ARBA00005417"/>
    </source>
</evidence>
<dbReference type="RefSeq" id="WP_071013707.1">
    <property type="nucleotide sequence ID" value="NZ_CP017754.1"/>
</dbReference>
<dbReference type="SMART" id="SM00382">
    <property type="entry name" value="AAA"/>
    <property type="match status" value="1"/>
</dbReference>
<sequence>MADDPILRLRGVHTHIGPYHILHGVDLDVPRGGVTMLLGRNGAGKTTTLRTIMGLWRAGQGSVHFDGRDITRLATPAIAQAGIAYVPENMSVFSDLTVAENMRLAARSGAIDEQRLDWVFRMFPALKIFWHQRAGVLSGGQKQMLSVARAIIEPRQLLIVDEPTKGLAPSIIQNMISVFCELKQTAVSILLVEQNFHMARSVGDTVAVMDDGRVVHAGTMADLAGDEALQQRLLGLSLAAHQ</sequence>